<proteinExistence type="predicted"/>
<dbReference type="SUPFAM" id="SSF53448">
    <property type="entry name" value="Nucleotide-diphospho-sugar transferases"/>
    <property type="match status" value="1"/>
</dbReference>
<dbReference type="InterPro" id="IPR029044">
    <property type="entry name" value="Nucleotide-diphossugar_trans"/>
</dbReference>
<dbReference type="Gene3D" id="3.90.550.10">
    <property type="entry name" value="Spore Coat Polysaccharide Biosynthesis Protein SpsA, Chain A"/>
    <property type="match status" value="1"/>
</dbReference>
<dbReference type="OrthoDB" id="9805604at2"/>
<evidence type="ECO:0000313" key="2">
    <source>
        <dbReference type="Proteomes" id="UP000251889"/>
    </source>
</evidence>
<dbReference type="Proteomes" id="UP000251889">
    <property type="component" value="Unassembled WGS sequence"/>
</dbReference>
<dbReference type="EMBL" id="QMFY01000009">
    <property type="protein sequence ID" value="RAV99750.1"/>
    <property type="molecule type" value="Genomic_DNA"/>
</dbReference>
<reference evidence="1 2" key="1">
    <citation type="submission" date="2018-06" db="EMBL/GenBank/DDBJ databases">
        <title>Chryseolinea flavus sp. nov., a member of the phylum Bacteroidetes isolated from soil.</title>
        <authorList>
            <person name="Li Y."/>
            <person name="Wang J."/>
        </authorList>
    </citation>
    <scope>NUCLEOTIDE SEQUENCE [LARGE SCALE GENOMIC DNA]</scope>
    <source>
        <strain evidence="1 2">SDU1-6</strain>
    </source>
</reference>
<sequence length="228" mass="25362">MKCLGIIPARKGSKRVPGKNTKLLNGVPLLTYALKACEESEFLTTIVVSSDDDDVLPMLASTRAKFLKRPDMLATDYSPAIDYVHHVLQSFSDESFDVIVIVQATTPFVRSNDIDSTIELLANDSTADSAVSVMKIEQLYHPMKLKTMRNNILYPYLTEEKGIVAAKDLPNVYVRNGGVYATRPAVIASNRIIGDTCLGFVMPSERSIDINEPIDFEFAEFIAKKYNF</sequence>
<organism evidence="1 2">
    <name type="scientific">Pseudochryseolinea flava</name>
    <dbReference type="NCBI Taxonomy" id="2059302"/>
    <lineage>
        <taxon>Bacteria</taxon>
        <taxon>Pseudomonadati</taxon>
        <taxon>Bacteroidota</taxon>
        <taxon>Cytophagia</taxon>
        <taxon>Cytophagales</taxon>
        <taxon>Fulvivirgaceae</taxon>
        <taxon>Pseudochryseolinea</taxon>
    </lineage>
</organism>
<dbReference type="InterPro" id="IPR050793">
    <property type="entry name" value="CMP-NeuNAc_synthase"/>
</dbReference>
<evidence type="ECO:0008006" key="3">
    <source>
        <dbReference type="Google" id="ProtNLM"/>
    </source>
</evidence>
<dbReference type="CDD" id="cd02513">
    <property type="entry name" value="CMP-NeuAc_Synthase"/>
    <property type="match status" value="1"/>
</dbReference>
<name>A0A364XZI2_9BACT</name>
<dbReference type="InterPro" id="IPR003329">
    <property type="entry name" value="Cytidylyl_trans"/>
</dbReference>
<evidence type="ECO:0000313" key="1">
    <source>
        <dbReference type="EMBL" id="RAV99750.1"/>
    </source>
</evidence>
<protein>
    <recommendedName>
        <fullName evidence="3">Acylneuraminate cytidylyltransferase family protein</fullName>
    </recommendedName>
</protein>
<dbReference type="AlphaFoldDB" id="A0A364XZI2"/>
<dbReference type="PANTHER" id="PTHR21485:SF6">
    <property type="entry name" value="N-ACYLNEURAMINATE CYTIDYLYLTRANSFERASE-RELATED"/>
    <property type="match status" value="1"/>
</dbReference>
<dbReference type="Pfam" id="PF02348">
    <property type="entry name" value="CTP_transf_3"/>
    <property type="match status" value="1"/>
</dbReference>
<dbReference type="RefSeq" id="WP_112748097.1">
    <property type="nucleotide sequence ID" value="NZ_QMFY01000009.1"/>
</dbReference>
<keyword evidence="2" id="KW-1185">Reference proteome</keyword>
<accession>A0A364XZI2</accession>
<gene>
    <name evidence="1" type="ORF">DQQ10_17030</name>
</gene>
<dbReference type="GO" id="GO:0008781">
    <property type="term" value="F:N-acylneuraminate cytidylyltransferase activity"/>
    <property type="evidence" value="ECO:0007669"/>
    <property type="project" value="TreeGrafter"/>
</dbReference>
<dbReference type="PANTHER" id="PTHR21485">
    <property type="entry name" value="HAD SUPERFAMILY MEMBERS CMAS AND KDSC"/>
    <property type="match status" value="1"/>
</dbReference>
<comment type="caution">
    <text evidence="1">The sequence shown here is derived from an EMBL/GenBank/DDBJ whole genome shotgun (WGS) entry which is preliminary data.</text>
</comment>